<evidence type="ECO:0000313" key="1">
    <source>
        <dbReference type="EMBL" id="KXB07182.1"/>
    </source>
</evidence>
<gene>
    <name evidence="1" type="ORF">AKJ54_00630</name>
</gene>
<organism evidence="1 2">
    <name type="scientific">candidate division MSBL1 archaeon SCGC-AAA382K21</name>
    <dbReference type="NCBI Taxonomy" id="1698283"/>
    <lineage>
        <taxon>Archaea</taxon>
        <taxon>Methanobacteriati</taxon>
        <taxon>Methanobacteriota</taxon>
        <taxon>candidate division MSBL1</taxon>
    </lineage>
</organism>
<sequence>MSARTSKVARIKAPVKKQIRQLGGNLQNEFHNLLNEIVSRLSKDGYKLSHVTKSYRKKETIVSDNFWKKEKVIGNIKIIWICTVRTVFKNGFEFRFDFDYWFNFSKLQQNLKADIHEKGFPKTSRPYAKGFWKKEADQALEKVEKSIKKMVKRQIGGWGRHGIINEVTNRKSSDICHRIKISISSISEIEKLRNSLRKLGEDPTEMMDDFQIEIEKTSREKLNQLFPFSLNAQKLEGHLAFFLWFRKPGGGFEYQLHRFAHENFKRILKPKEIEKALLKLEVHGYAKVKETPNELRRKLEKRGIKRCRRFYETGEKRIPGRKLFKELKNEVNIGAYLAPVSRKILMERIDAPKHLVDKSINGLVRRNYLSKRRIRDSLGRSVRKIKPNKNPLKTSGLKRQIMEKASGFYDIQKKALDQLQAGRP</sequence>
<proteinExistence type="predicted"/>
<dbReference type="EMBL" id="LHYH01000009">
    <property type="protein sequence ID" value="KXB07182.1"/>
    <property type="molecule type" value="Genomic_DNA"/>
</dbReference>
<name>A0A133VL65_9EURY</name>
<reference evidence="1 2" key="1">
    <citation type="journal article" date="2016" name="Sci. Rep.">
        <title>Metabolic traits of an uncultured archaeal lineage -MSBL1- from brine pools of the Red Sea.</title>
        <authorList>
            <person name="Mwirichia R."/>
            <person name="Alam I."/>
            <person name="Rashid M."/>
            <person name="Vinu M."/>
            <person name="Ba-Alawi W."/>
            <person name="Anthony Kamau A."/>
            <person name="Kamanda Ngugi D."/>
            <person name="Goker M."/>
            <person name="Klenk H.P."/>
            <person name="Bajic V."/>
            <person name="Stingl U."/>
        </authorList>
    </citation>
    <scope>NUCLEOTIDE SEQUENCE [LARGE SCALE GENOMIC DNA]</scope>
    <source>
        <strain evidence="1">SCGC-AAA382K21</strain>
    </source>
</reference>
<dbReference type="Proteomes" id="UP000070504">
    <property type="component" value="Unassembled WGS sequence"/>
</dbReference>
<dbReference type="AlphaFoldDB" id="A0A133VL65"/>
<evidence type="ECO:0000313" key="2">
    <source>
        <dbReference type="Proteomes" id="UP000070504"/>
    </source>
</evidence>
<protein>
    <submittedName>
        <fullName evidence="1">Uncharacterized protein</fullName>
    </submittedName>
</protein>
<keyword evidence="2" id="KW-1185">Reference proteome</keyword>
<accession>A0A133VL65</accession>
<comment type="caution">
    <text evidence="1">The sequence shown here is derived from an EMBL/GenBank/DDBJ whole genome shotgun (WGS) entry which is preliminary data.</text>
</comment>